<dbReference type="GO" id="GO:0052816">
    <property type="term" value="F:long-chain fatty acyl-CoA hydrolase activity"/>
    <property type="evidence" value="ECO:0007669"/>
    <property type="project" value="TreeGrafter"/>
</dbReference>
<feature type="domain" description="HotDog ACOT-type" evidence="4">
    <location>
        <begin position="7"/>
        <end position="98"/>
    </location>
</feature>
<name>A0A1G9J037_9RHOB</name>
<accession>A0A1G9J037</accession>
<dbReference type="SUPFAM" id="SSF54637">
    <property type="entry name" value="Thioesterase/thiol ester dehydrase-isomerase"/>
    <property type="match status" value="1"/>
</dbReference>
<dbReference type="InterPro" id="IPR006683">
    <property type="entry name" value="Thioestr_dom"/>
</dbReference>
<dbReference type="PANTHER" id="PTHR11049">
    <property type="entry name" value="ACYL COENZYME A THIOESTER HYDROLASE"/>
    <property type="match status" value="1"/>
</dbReference>
<reference evidence="5 6" key="1">
    <citation type="submission" date="2016-10" db="EMBL/GenBank/DDBJ databases">
        <authorList>
            <person name="de Groot N.N."/>
        </authorList>
    </citation>
    <scope>NUCLEOTIDE SEQUENCE [LARGE SCALE GENOMIC DNA]</scope>
    <source>
        <strain evidence="5 6">DSM 25294</strain>
    </source>
</reference>
<dbReference type="Gene3D" id="3.10.129.10">
    <property type="entry name" value="Hotdog Thioesterase"/>
    <property type="match status" value="1"/>
</dbReference>
<comment type="similarity">
    <text evidence="1">Belongs to the acyl coenzyme A hydrolase family.</text>
</comment>
<evidence type="ECO:0000313" key="5">
    <source>
        <dbReference type="EMBL" id="SDL30712.1"/>
    </source>
</evidence>
<proteinExistence type="inferred from homology"/>
<dbReference type="GO" id="GO:0005829">
    <property type="term" value="C:cytosol"/>
    <property type="evidence" value="ECO:0007669"/>
    <property type="project" value="TreeGrafter"/>
</dbReference>
<dbReference type="Proteomes" id="UP000199382">
    <property type="component" value="Unassembled WGS sequence"/>
</dbReference>
<sequence length="98" mass="10355">MTETEEPHGELALRTLAMPADVNVSGDIFGGWVLAQMDIAAGMAAGQRAQGRVATIAVDAMKFIRPVRVGDVLCIYTHIARVGTSSMGVAIEASQVRQ</sequence>
<dbReference type="AlphaFoldDB" id="A0A1G9J037"/>
<dbReference type="Pfam" id="PF03061">
    <property type="entry name" value="4HBT"/>
    <property type="match status" value="1"/>
</dbReference>
<keyword evidence="2 3" id="KW-0378">Hydrolase</keyword>
<dbReference type="STRING" id="571298.SAMN04488026_107724"/>
<protein>
    <submittedName>
        <fullName evidence="5">Acyl-CoA thioesterase YciA</fullName>
    </submittedName>
</protein>
<dbReference type="GO" id="GO:0009062">
    <property type="term" value="P:fatty acid catabolic process"/>
    <property type="evidence" value="ECO:0007669"/>
    <property type="project" value="TreeGrafter"/>
</dbReference>
<evidence type="ECO:0000259" key="4">
    <source>
        <dbReference type="PROSITE" id="PS51770"/>
    </source>
</evidence>
<dbReference type="InterPro" id="IPR029069">
    <property type="entry name" value="HotDog_dom_sf"/>
</dbReference>
<gene>
    <name evidence="5" type="ORF">SAMN04488026_107724</name>
</gene>
<organism evidence="5 6">
    <name type="scientific">Aliiruegeria lutimaris</name>
    <dbReference type="NCBI Taxonomy" id="571298"/>
    <lineage>
        <taxon>Bacteria</taxon>
        <taxon>Pseudomonadati</taxon>
        <taxon>Pseudomonadota</taxon>
        <taxon>Alphaproteobacteria</taxon>
        <taxon>Rhodobacterales</taxon>
        <taxon>Roseobacteraceae</taxon>
        <taxon>Aliiruegeria</taxon>
    </lineage>
</organism>
<dbReference type="InterPro" id="IPR040170">
    <property type="entry name" value="Cytosol_ACT"/>
</dbReference>
<dbReference type="GO" id="GO:0006637">
    <property type="term" value="P:acyl-CoA metabolic process"/>
    <property type="evidence" value="ECO:0007669"/>
    <property type="project" value="TreeGrafter"/>
</dbReference>
<evidence type="ECO:0000256" key="1">
    <source>
        <dbReference type="ARBA" id="ARBA00010458"/>
    </source>
</evidence>
<dbReference type="CDD" id="cd03442">
    <property type="entry name" value="BFIT_BACH"/>
    <property type="match status" value="1"/>
</dbReference>
<dbReference type="PROSITE" id="PS51770">
    <property type="entry name" value="HOTDOG_ACOT"/>
    <property type="match status" value="1"/>
</dbReference>
<evidence type="ECO:0000313" key="6">
    <source>
        <dbReference type="Proteomes" id="UP000199382"/>
    </source>
</evidence>
<evidence type="ECO:0000256" key="3">
    <source>
        <dbReference type="PROSITE-ProRule" id="PRU01106"/>
    </source>
</evidence>
<dbReference type="PANTHER" id="PTHR11049:SF5">
    <property type="entry name" value="ACYL-COA THIOESTER HYDROLASE YCIA"/>
    <property type="match status" value="1"/>
</dbReference>
<dbReference type="OrthoDB" id="9801856at2"/>
<dbReference type="RefSeq" id="WP_093163199.1">
    <property type="nucleotide sequence ID" value="NZ_FNEK01000077.1"/>
</dbReference>
<dbReference type="EMBL" id="FNEK01000077">
    <property type="protein sequence ID" value="SDL30712.1"/>
    <property type="molecule type" value="Genomic_DNA"/>
</dbReference>
<keyword evidence="6" id="KW-1185">Reference proteome</keyword>
<evidence type="ECO:0000256" key="2">
    <source>
        <dbReference type="ARBA" id="ARBA00022801"/>
    </source>
</evidence>
<dbReference type="InterPro" id="IPR033120">
    <property type="entry name" value="HOTDOG_ACOT"/>
</dbReference>